<dbReference type="InterPro" id="IPR036866">
    <property type="entry name" value="RibonucZ/Hydroxyglut_hydro"/>
</dbReference>
<evidence type="ECO:0000256" key="5">
    <source>
        <dbReference type="ARBA" id="ARBA00022839"/>
    </source>
</evidence>
<dbReference type="PANTHER" id="PTHR43694">
    <property type="entry name" value="RIBONUCLEASE J"/>
    <property type="match status" value="1"/>
</dbReference>
<keyword evidence="6" id="KW-0694">RNA-binding</keyword>
<keyword evidence="2" id="KW-0479">Metal-binding</keyword>
<comment type="caution">
    <text evidence="8">The sequence shown here is derived from an EMBL/GenBank/DDBJ whole genome shotgun (WGS) entry which is preliminary data.</text>
</comment>
<dbReference type="Pfam" id="PF17770">
    <property type="entry name" value="RNase_J_C"/>
    <property type="match status" value="1"/>
</dbReference>
<dbReference type="Pfam" id="PF07521">
    <property type="entry name" value="RMMBL"/>
    <property type="match status" value="1"/>
</dbReference>
<proteinExistence type="predicted"/>
<evidence type="ECO:0000313" key="8">
    <source>
        <dbReference type="EMBL" id="MET4684532.1"/>
    </source>
</evidence>
<keyword evidence="4" id="KW-0862">Zinc</keyword>
<dbReference type="Gene3D" id="3.10.20.580">
    <property type="match status" value="1"/>
</dbReference>
<evidence type="ECO:0000256" key="3">
    <source>
        <dbReference type="ARBA" id="ARBA00022801"/>
    </source>
</evidence>
<dbReference type="Proteomes" id="UP001549313">
    <property type="component" value="Unassembled WGS sequence"/>
</dbReference>
<dbReference type="PANTHER" id="PTHR43694:SF1">
    <property type="entry name" value="RIBONUCLEASE J"/>
    <property type="match status" value="1"/>
</dbReference>
<keyword evidence="5" id="KW-0269">Exonuclease</keyword>
<dbReference type="GO" id="GO:0016787">
    <property type="term" value="F:hydrolase activity"/>
    <property type="evidence" value="ECO:0007669"/>
    <property type="project" value="UniProtKB-KW"/>
</dbReference>
<dbReference type="InterPro" id="IPR041636">
    <property type="entry name" value="RNase_J_C"/>
</dbReference>
<keyword evidence="3 8" id="KW-0378">Hydrolase</keyword>
<accession>A0ABV2RD64</accession>
<sequence>MTKNNQNDELVFLPLGGSNEVGMNLNAYGFGPAHDRKWIIVDVGVTFGDPSTPGVDVIVPDPTFLEGENILGIVLTHAHEDHIGALGWLWPRIKAPLYATPFTAFLIREKLRDANILDDVELNEIPLGGDLNLGPFDVTFVTITHSIAEPNGLAIKTPLGTVLHTGDWKIDNDPVVGERTDVETIQRLGDEGVLAMVCDSTNVFVDGVAGSEGDVKVALAALIKDLKGRVAVGCFASNVARMDSVIRAAEAAGRRVALAGRSMHRITAAAKSVGMLSDVKPFLSEQDARVWPEDEILYLCTGSQGEVRAALSRVAEGTHPFIKLGKGDHCIFSSRVIPGNELSIGRLQDKMADRGVRLYTEKDHPGIHVSGHPCRDELRQMYNWARPQIAVPTHGMRRHLMEHANLAKDMQVPETVTPRNGDMVRLAPGPAAIIDEVPSGRLFVDGGMLVEEAGEALRERKHAASNGVLIVSFAMDKRGKIVSDIDVRGIGLPGDEDRPLGDVLDDLAERAENAVRNLKGEALEDEMVIEQAVSRALKKASQQVWDRRPIVETVILRL</sequence>
<dbReference type="Gene3D" id="3.60.15.10">
    <property type="entry name" value="Ribonuclease Z/Hydroxyacylglutathione hydrolase-like"/>
    <property type="match status" value="1"/>
</dbReference>
<dbReference type="Gene3D" id="3.40.50.10710">
    <property type="entry name" value="Metallo-hydrolase/oxidoreductase"/>
    <property type="match status" value="1"/>
</dbReference>
<evidence type="ECO:0000256" key="2">
    <source>
        <dbReference type="ARBA" id="ARBA00022723"/>
    </source>
</evidence>
<reference evidence="8 9" key="1">
    <citation type="submission" date="2024-06" db="EMBL/GenBank/DDBJ databases">
        <title>Sorghum-associated microbial communities from plants grown in Nebraska, USA.</title>
        <authorList>
            <person name="Schachtman D."/>
        </authorList>
    </citation>
    <scope>NUCLEOTIDE SEQUENCE [LARGE SCALE GENOMIC DNA]</scope>
    <source>
        <strain evidence="8 9">2814</strain>
    </source>
</reference>
<dbReference type="InterPro" id="IPR042173">
    <property type="entry name" value="RNase_J_2"/>
</dbReference>
<evidence type="ECO:0000256" key="4">
    <source>
        <dbReference type="ARBA" id="ARBA00022833"/>
    </source>
</evidence>
<dbReference type="InterPro" id="IPR001279">
    <property type="entry name" value="Metallo-B-lactamas"/>
</dbReference>
<dbReference type="Pfam" id="PF22505">
    <property type="entry name" value="RNase_J_b_CASP"/>
    <property type="match status" value="1"/>
</dbReference>
<dbReference type="InterPro" id="IPR011108">
    <property type="entry name" value="RMMBL"/>
</dbReference>
<dbReference type="EC" id="3.1.-.-" evidence="8"/>
<organism evidence="8 9">
    <name type="scientific">Brevundimonas faecalis</name>
    <dbReference type="NCBI Taxonomy" id="947378"/>
    <lineage>
        <taxon>Bacteria</taxon>
        <taxon>Pseudomonadati</taxon>
        <taxon>Pseudomonadota</taxon>
        <taxon>Alphaproteobacteria</taxon>
        <taxon>Caulobacterales</taxon>
        <taxon>Caulobacteraceae</taxon>
        <taxon>Brevundimonas</taxon>
    </lineage>
</organism>
<dbReference type="SUPFAM" id="SSF56281">
    <property type="entry name" value="Metallo-hydrolase/oxidoreductase"/>
    <property type="match status" value="1"/>
</dbReference>
<dbReference type="SMART" id="SM00849">
    <property type="entry name" value="Lactamase_B"/>
    <property type="match status" value="1"/>
</dbReference>
<evidence type="ECO:0000259" key="7">
    <source>
        <dbReference type="SMART" id="SM00849"/>
    </source>
</evidence>
<keyword evidence="9" id="KW-1185">Reference proteome</keyword>
<dbReference type="CDD" id="cd07714">
    <property type="entry name" value="RNaseJ_MBL-fold"/>
    <property type="match status" value="1"/>
</dbReference>
<protein>
    <submittedName>
        <fullName evidence="8">Ribonuclease J</fullName>
        <ecNumber evidence="8">3.1.-.-</ecNumber>
    </submittedName>
</protein>
<dbReference type="RefSeq" id="WP_354089486.1">
    <property type="nucleotide sequence ID" value="NZ_JBEPTF010000003.1"/>
</dbReference>
<evidence type="ECO:0000313" key="9">
    <source>
        <dbReference type="Proteomes" id="UP001549313"/>
    </source>
</evidence>
<evidence type="ECO:0000256" key="1">
    <source>
        <dbReference type="ARBA" id="ARBA00022722"/>
    </source>
</evidence>
<feature type="domain" description="Metallo-beta-lactamase" evidence="7">
    <location>
        <begin position="24"/>
        <end position="219"/>
    </location>
</feature>
<dbReference type="Pfam" id="PF00753">
    <property type="entry name" value="Lactamase_B"/>
    <property type="match status" value="1"/>
</dbReference>
<dbReference type="InterPro" id="IPR055132">
    <property type="entry name" value="RNase_J_b_CASP"/>
</dbReference>
<evidence type="ECO:0000256" key="6">
    <source>
        <dbReference type="ARBA" id="ARBA00022884"/>
    </source>
</evidence>
<keyword evidence="1" id="KW-0540">Nuclease</keyword>
<dbReference type="EMBL" id="JBEPTF010000003">
    <property type="protein sequence ID" value="MET4684532.1"/>
    <property type="molecule type" value="Genomic_DNA"/>
</dbReference>
<name>A0ABV2RD64_9CAUL</name>
<gene>
    <name evidence="8" type="ORF">ABIE19_002469</name>
</gene>